<organism evidence="20 21">
    <name type="scientific">Rhizophagus clarus</name>
    <dbReference type="NCBI Taxonomy" id="94130"/>
    <lineage>
        <taxon>Eukaryota</taxon>
        <taxon>Fungi</taxon>
        <taxon>Fungi incertae sedis</taxon>
        <taxon>Mucoromycota</taxon>
        <taxon>Glomeromycotina</taxon>
        <taxon>Glomeromycetes</taxon>
        <taxon>Glomerales</taxon>
        <taxon>Glomeraceae</taxon>
        <taxon>Rhizophagus</taxon>
    </lineage>
</organism>
<evidence type="ECO:0000256" key="13">
    <source>
        <dbReference type="ARBA" id="ARBA00023034"/>
    </source>
</evidence>
<evidence type="ECO:0000256" key="1">
    <source>
        <dbReference type="ARBA" id="ARBA00004304"/>
    </source>
</evidence>
<keyword evidence="15 18" id="KW-0472">Membrane</keyword>
<dbReference type="Proteomes" id="UP000247702">
    <property type="component" value="Unassembled WGS sequence"/>
</dbReference>
<evidence type="ECO:0000256" key="2">
    <source>
        <dbReference type="ARBA" id="ARBA00004358"/>
    </source>
</evidence>
<evidence type="ECO:0000256" key="10">
    <source>
        <dbReference type="ARBA" id="ARBA00022927"/>
    </source>
</evidence>
<keyword evidence="12" id="KW-0072">Autophagy</keyword>
<protein>
    <recommendedName>
        <fullName evidence="6">Autophagy-related protein 27</fullName>
    </recommendedName>
</protein>
<evidence type="ECO:0000256" key="8">
    <source>
        <dbReference type="ARBA" id="ARBA00022692"/>
    </source>
</evidence>
<dbReference type="GO" id="GO:0010008">
    <property type="term" value="C:endosome membrane"/>
    <property type="evidence" value="ECO:0007669"/>
    <property type="project" value="UniProtKB-SubCell"/>
</dbReference>
<dbReference type="PANTHER" id="PTHR15071:SF0">
    <property type="entry name" value="MANNOSE 6-PHOSPHATE RECEPTOR-LIKE PROTEIN 1"/>
    <property type="match status" value="1"/>
</dbReference>
<evidence type="ECO:0000256" key="9">
    <source>
        <dbReference type="ARBA" id="ARBA00022729"/>
    </source>
</evidence>
<feature type="transmembrane region" description="Helical" evidence="18">
    <location>
        <begin position="204"/>
        <end position="227"/>
    </location>
</feature>
<accession>A0A2Z6SJ18</accession>
<dbReference type="Pfam" id="PF09451">
    <property type="entry name" value="ATG27"/>
    <property type="match status" value="1"/>
</dbReference>
<evidence type="ECO:0000256" key="14">
    <source>
        <dbReference type="ARBA" id="ARBA00023128"/>
    </source>
</evidence>
<dbReference type="EMBL" id="BEXD01004392">
    <property type="protein sequence ID" value="GBC10522.1"/>
    <property type="molecule type" value="Genomic_DNA"/>
</dbReference>
<dbReference type="STRING" id="94130.A0A2Z6SJ18"/>
<evidence type="ECO:0000256" key="12">
    <source>
        <dbReference type="ARBA" id="ARBA00023006"/>
    </source>
</evidence>
<comment type="subcellular location">
    <subcellularLocation>
        <location evidence="2">Cytoplasmic vesicle membrane</location>
        <topology evidence="2">Single-pass type I membrane protein</topology>
    </subcellularLocation>
    <subcellularLocation>
        <location evidence="4">Golgi apparatus membrane</location>
        <topology evidence="4">Single-pass type I membrane protein</topology>
    </subcellularLocation>
    <subcellularLocation>
        <location evidence="1">Mitochondrion membrane</location>
        <topology evidence="1">Single-pass membrane protein</topology>
    </subcellularLocation>
    <subcellularLocation>
        <location evidence="3">Preautophagosomal structure membrane</location>
        <topology evidence="3">Single-pass type I membrane protein</topology>
    </subcellularLocation>
</comment>
<name>A0A2Z6SJ18_9GLOM</name>
<keyword evidence="10" id="KW-0653">Protein transport</keyword>
<keyword evidence="16" id="KW-1015">Disulfide bond</keyword>
<keyword evidence="17" id="KW-0968">Cytoplasmic vesicle</keyword>
<keyword evidence="9" id="KW-0732">Signal</keyword>
<dbReference type="PANTHER" id="PTHR15071">
    <property type="entry name" value="MANNOSE-6-PHOSPHATE RECEPTOR FAMILY MEMBER"/>
    <property type="match status" value="1"/>
</dbReference>
<keyword evidence="14" id="KW-0496">Mitochondrion</keyword>
<proteinExistence type="inferred from homology"/>
<dbReference type="GO" id="GO:0007034">
    <property type="term" value="P:vacuolar transport"/>
    <property type="evidence" value="ECO:0007669"/>
    <property type="project" value="TreeGrafter"/>
</dbReference>
<evidence type="ECO:0000256" key="11">
    <source>
        <dbReference type="ARBA" id="ARBA00022989"/>
    </source>
</evidence>
<feature type="domain" description="MRH" evidence="19">
    <location>
        <begin position="44"/>
        <end position="196"/>
    </location>
</feature>
<dbReference type="AlphaFoldDB" id="A0A2Z6SJ18"/>
<evidence type="ECO:0000256" key="7">
    <source>
        <dbReference type="ARBA" id="ARBA00022448"/>
    </source>
</evidence>
<dbReference type="InterPro" id="IPR018939">
    <property type="entry name" value="Autophagy-rel_prot_27"/>
</dbReference>
<keyword evidence="21" id="KW-1185">Reference proteome</keyword>
<evidence type="ECO:0000313" key="21">
    <source>
        <dbReference type="Proteomes" id="UP000247702"/>
    </source>
</evidence>
<evidence type="ECO:0000313" key="20">
    <source>
        <dbReference type="EMBL" id="GBC10522.1"/>
    </source>
</evidence>
<evidence type="ECO:0000259" key="19">
    <source>
        <dbReference type="PROSITE" id="PS51914"/>
    </source>
</evidence>
<dbReference type="InterPro" id="IPR009011">
    <property type="entry name" value="Man6P_isomerase_rcpt-bd_dom_sf"/>
</dbReference>
<reference evidence="20 21" key="1">
    <citation type="submission" date="2017-11" db="EMBL/GenBank/DDBJ databases">
        <title>The genome of Rhizophagus clarus HR1 reveals common genetic basis of auxotrophy among arbuscular mycorrhizal fungi.</title>
        <authorList>
            <person name="Kobayashi Y."/>
        </authorList>
    </citation>
    <scope>NUCLEOTIDE SEQUENCE [LARGE SCALE GENOMIC DNA]</scope>
    <source>
        <strain evidence="20 21">HR1</strain>
    </source>
</reference>
<dbReference type="GO" id="GO:0000139">
    <property type="term" value="C:Golgi membrane"/>
    <property type="evidence" value="ECO:0007669"/>
    <property type="project" value="UniProtKB-SubCell"/>
</dbReference>
<dbReference type="InterPro" id="IPR044865">
    <property type="entry name" value="MRH_dom"/>
</dbReference>
<keyword evidence="7" id="KW-0813">Transport</keyword>
<comment type="similarity">
    <text evidence="5">Belongs to the ATG27 family.</text>
</comment>
<keyword evidence="11 18" id="KW-1133">Transmembrane helix</keyword>
<evidence type="ECO:0000256" key="3">
    <source>
        <dbReference type="ARBA" id="ARBA00004472"/>
    </source>
</evidence>
<dbReference type="SMART" id="SM01404">
    <property type="entry name" value="CIMR"/>
    <property type="match status" value="1"/>
</dbReference>
<evidence type="ECO:0000256" key="18">
    <source>
        <dbReference type="SAM" id="Phobius"/>
    </source>
</evidence>
<evidence type="ECO:0000256" key="15">
    <source>
        <dbReference type="ARBA" id="ARBA00023136"/>
    </source>
</evidence>
<feature type="transmembrane region" description="Helical" evidence="18">
    <location>
        <begin position="12"/>
        <end position="32"/>
    </location>
</feature>
<evidence type="ECO:0000256" key="5">
    <source>
        <dbReference type="ARBA" id="ARBA00005363"/>
    </source>
</evidence>
<dbReference type="Gene3D" id="2.70.130.10">
    <property type="entry name" value="Mannose-6-phosphate receptor binding domain"/>
    <property type="match status" value="1"/>
</dbReference>
<gene>
    <name evidence="20" type="ORF">RclHR1_00970023</name>
</gene>
<evidence type="ECO:0000256" key="6">
    <source>
        <dbReference type="ARBA" id="ARBA00013776"/>
    </source>
</evidence>
<dbReference type="SUPFAM" id="SSF50911">
    <property type="entry name" value="Mannose 6-phosphate receptor domain"/>
    <property type="match status" value="1"/>
</dbReference>
<sequence>MLFYLSKKPCKTFLRFTHLTTFVILYLTILSFSSNLFVKAEDSQLCTVTNETTNKYYDLSPLKKTEGEDWIVYGYGTGWTFRMNICRNVLYRNDNDDYSNFEEIGVYGINPEYYDNGGYKDHSLGKISEKPLIRGDKLVMEFSDGKNCAGTNYKSTSVVSFICDKTVEGQGQPIFISGFRDCAFFFEWRTPAACPTDKKDASKGGWGVFFTIFIIALIVYFVGGIIYNRMVHNATGMYQIPNWEFWSNACDFLKDMILIIMAQCPVFKPRRHGGRNYRNLPRDEENILIGEEFEEH</sequence>
<dbReference type="PROSITE" id="PS51914">
    <property type="entry name" value="MRH"/>
    <property type="match status" value="1"/>
</dbReference>
<evidence type="ECO:0000256" key="4">
    <source>
        <dbReference type="ARBA" id="ARBA00004614"/>
    </source>
</evidence>
<comment type="caution">
    <text evidence="20">The sequence shown here is derived from an EMBL/GenBank/DDBJ whole genome shotgun (WGS) entry which is preliminary data.</text>
</comment>
<evidence type="ECO:0000256" key="17">
    <source>
        <dbReference type="ARBA" id="ARBA00023329"/>
    </source>
</evidence>
<evidence type="ECO:0000256" key="16">
    <source>
        <dbReference type="ARBA" id="ARBA00023157"/>
    </source>
</evidence>
<keyword evidence="8 18" id="KW-0812">Transmembrane</keyword>
<dbReference type="GO" id="GO:0005770">
    <property type="term" value="C:late endosome"/>
    <property type="evidence" value="ECO:0007669"/>
    <property type="project" value="TreeGrafter"/>
</dbReference>
<keyword evidence="13" id="KW-0333">Golgi apparatus</keyword>